<keyword evidence="3" id="KW-1185">Reference proteome</keyword>
<name>A0AAD1XZR4_EUPCR</name>
<evidence type="ECO:0000256" key="1">
    <source>
        <dbReference type="SAM" id="MobiDB-lite"/>
    </source>
</evidence>
<reference evidence="2" key="1">
    <citation type="submission" date="2023-07" db="EMBL/GenBank/DDBJ databases">
        <authorList>
            <consortium name="AG Swart"/>
            <person name="Singh M."/>
            <person name="Singh A."/>
            <person name="Seah K."/>
            <person name="Emmerich C."/>
        </authorList>
    </citation>
    <scope>NUCLEOTIDE SEQUENCE</scope>
    <source>
        <strain evidence="2">DP1</strain>
    </source>
</reference>
<protein>
    <submittedName>
        <fullName evidence="2">Uncharacterized protein</fullName>
    </submittedName>
</protein>
<evidence type="ECO:0000313" key="2">
    <source>
        <dbReference type="EMBL" id="CAI2381774.1"/>
    </source>
</evidence>
<feature type="region of interest" description="Disordered" evidence="1">
    <location>
        <begin position="178"/>
        <end position="212"/>
    </location>
</feature>
<comment type="caution">
    <text evidence="2">The sequence shown here is derived from an EMBL/GenBank/DDBJ whole genome shotgun (WGS) entry which is preliminary data.</text>
</comment>
<proteinExistence type="predicted"/>
<evidence type="ECO:0000313" key="3">
    <source>
        <dbReference type="Proteomes" id="UP001295684"/>
    </source>
</evidence>
<accession>A0AAD1XZR4</accession>
<dbReference type="AlphaFoldDB" id="A0AAD1XZR4"/>
<feature type="compositionally biased region" description="Polar residues" evidence="1">
    <location>
        <begin position="195"/>
        <end position="206"/>
    </location>
</feature>
<gene>
    <name evidence="2" type="ORF">ECRASSUSDP1_LOCUS23238</name>
</gene>
<organism evidence="2 3">
    <name type="scientific">Euplotes crassus</name>
    <dbReference type="NCBI Taxonomy" id="5936"/>
    <lineage>
        <taxon>Eukaryota</taxon>
        <taxon>Sar</taxon>
        <taxon>Alveolata</taxon>
        <taxon>Ciliophora</taxon>
        <taxon>Intramacronucleata</taxon>
        <taxon>Spirotrichea</taxon>
        <taxon>Hypotrichia</taxon>
        <taxon>Euplotida</taxon>
        <taxon>Euplotidae</taxon>
        <taxon>Moneuplotes</taxon>
    </lineage>
</organism>
<dbReference type="EMBL" id="CAMPGE010023896">
    <property type="protein sequence ID" value="CAI2381774.1"/>
    <property type="molecule type" value="Genomic_DNA"/>
</dbReference>
<sequence length="212" mass="24118">MAKNNPLKGQINDFPLIPCSLTIKSLTRQGWESLEHKECLLKVNIKDSIPGLEVISESKDKTILYKETAKKMKNFRYDSDSVQWINSQDDKECLMRLRDPEAIDIVKGIFSRFEMEYPTSLNKDSFYDENFKFISNRSKNSQQAKTCERPKLSSKNLESCSNQKKDLALASLDSKENSSNFVESDSCKPACTLSLPKSSPAKTPSKNLKEET</sequence>
<dbReference type="Proteomes" id="UP001295684">
    <property type="component" value="Unassembled WGS sequence"/>
</dbReference>